<evidence type="ECO:0000256" key="3">
    <source>
        <dbReference type="SAM" id="Phobius"/>
    </source>
</evidence>
<feature type="coiled-coil region" evidence="1">
    <location>
        <begin position="145"/>
        <end position="179"/>
    </location>
</feature>
<evidence type="ECO:0000313" key="4">
    <source>
        <dbReference type="EMBL" id="QNG55040.1"/>
    </source>
</evidence>
<dbReference type="AlphaFoldDB" id="A0A7G7MQH9"/>
<feature type="region of interest" description="Disordered" evidence="2">
    <location>
        <begin position="488"/>
        <end position="595"/>
    </location>
</feature>
<dbReference type="PANTHER" id="PTHR32309:SF31">
    <property type="entry name" value="CAPSULAR EXOPOLYSACCHARIDE FAMILY"/>
    <property type="match status" value="1"/>
</dbReference>
<dbReference type="KEGG" id="ppel:H6H00_14915"/>
<dbReference type="EMBL" id="CP060131">
    <property type="protein sequence ID" value="QNG55040.1"/>
    <property type="molecule type" value="Genomic_DNA"/>
</dbReference>
<proteinExistence type="predicted"/>
<gene>
    <name evidence="4" type="ORF">H6H00_14915</name>
</gene>
<keyword evidence="1" id="KW-0175">Coiled coil</keyword>
<reference evidence="4 5" key="1">
    <citation type="submission" date="2020-08" db="EMBL/GenBank/DDBJ databases">
        <authorList>
            <person name="Mo P."/>
        </authorList>
    </citation>
    <scope>NUCLEOTIDE SEQUENCE [LARGE SCALE GENOMIC DNA]</scope>
    <source>
        <strain evidence="4 5">CGMCC 4.1532</strain>
    </source>
</reference>
<keyword evidence="5" id="KW-1185">Reference proteome</keyword>
<evidence type="ECO:0000256" key="2">
    <source>
        <dbReference type="SAM" id="MobiDB-lite"/>
    </source>
</evidence>
<evidence type="ECO:0000313" key="5">
    <source>
        <dbReference type="Proteomes" id="UP000515728"/>
    </source>
</evidence>
<feature type="compositionally biased region" description="Low complexity" evidence="2">
    <location>
        <begin position="508"/>
        <end position="521"/>
    </location>
</feature>
<protein>
    <submittedName>
        <fullName evidence="4">Polysaccharide biosynthesis protein</fullName>
    </submittedName>
</protein>
<accession>A0A7G7MQH9</accession>
<sequence>MSTAPEPLLDLSGLAAGLRWRRRTWVGLALAGLLLGVLSTVVLPSGSTAVTRVHVTHEEESFTNATTIGETDVALFETTQVAAAALQRMGDPAVTPAQLLAAYQVKAVAANVLELTVTGRDGAGALARAQALADAYIATHVGRIQDAADAEAAALTDRRDAAQAQLDDLADQISDVAAQPVTPATAAQLEALYAARAGLDGQIQDLGQRAEEASIGAPRVAAGTTIVDAPRIAGRSPLVAAGIAGAIGLVLGLGVGLGVALVGAVVADRPVLRRDVAAHLGASVIAQLPAPRRGPSRLVNRSGPAAERRRAAAVLARLVGPEPGAVSLLEVGCPRLAAALAVDIAAELVVDRDVVLVDDLPGRDVQAAGPAAPVEVVDGASHPAGPPAAGTCYLGVGSAGPDTAWSDLARLGTETLLVVRAGAASTARLHEVARQLADVGIHVIGVVLVHPDPRDRTDGTLWDGLHHALRGRAAALAAGRHPDELVLVPASGADPAGASGHGPGTNGNGRATAAATPTGDDGPSGADVEGPDVEGADVGIEVGVGSAPGGTASNGTGKKGNGTAKNRTAGAGARSSRNGTGPSVDVTAGDDVEVT</sequence>
<name>A0A7G7MQH9_9PSEU</name>
<organism evidence="4 5">
    <name type="scientific">Pseudonocardia petroleophila</name>
    <dbReference type="NCBI Taxonomy" id="37331"/>
    <lineage>
        <taxon>Bacteria</taxon>
        <taxon>Bacillati</taxon>
        <taxon>Actinomycetota</taxon>
        <taxon>Actinomycetes</taxon>
        <taxon>Pseudonocardiales</taxon>
        <taxon>Pseudonocardiaceae</taxon>
        <taxon>Pseudonocardia</taxon>
    </lineage>
</organism>
<feature type="transmembrane region" description="Helical" evidence="3">
    <location>
        <begin position="238"/>
        <end position="266"/>
    </location>
</feature>
<dbReference type="InterPro" id="IPR050445">
    <property type="entry name" value="Bact_polysacc_biosynth/exp"/>
</dbReference>
<keyword evidence="3" id="KW-0472">Membrane</keyword>
<dbReference type="Proteomes" id="UP000515728">
    <property type="component" value="Chromosome"/>
</dbReference>
<feature type="compositionally biased region" description="Low complexity" evidence="2">
    <location>
        <begin position="549"/>
        <end position="566"/>
    </location>
</feature>
<keyword evidence="3" id="KW-0812">Transmembrane</keyword>
<evidence type="ECO:0000256" key="1">
    <source>
        <dbReference type="SAM" id="Coils"/>
    </source>
</evidence>
<keyword evidence="3" id="KW-1133">Transmembrane helix</keyword>
<feature type="compositionally biased region" description="Low complexity" evidence="2">
    <location>
        <begin position="489"/>
        <end position="498"/>
    </location>
</feature>
<dbReference type="RefSeq" id="WP_185721838.1">
    <property type="nucleotide sequence ID" value="NZ_BAAAWI010000001.1"/>
</dbReference>
<feature type="transmembrane region" description="Helical" evidence="3">
    <location>
        <begin position="24"/>
        <end position="43"/>
    </location>
</feature>
<dbReference type="PANTHER" id="PTHR32309">
    <property type="entry name" value="TYROSINE-PROTEIN KINASE"/>
    <property type="match status" value="1"/>
</dbReference>